<dbReference type="Pfam" id="PF04379">
    <property type="entry name" value="DUF525"/>
    <property type="match status" value="1"/>
</dbReference>
<organism evidence="2 3">
    <name type="scientific">Chrysophaeum taylorii</name>
    <dbReference type="NCBI Taxonomy" id="2483200"/>
    <lineage>
        <taxon>Eukaryota</taxon>
        <taxon>Sar</taxon>
        <taxon>Stramenopiles</taxon>
        <taxon>Ochrophyta</taxon>
        <taxon>Pelagophyceae</taxon>
        <taxon>Pelagomonadales</taxon>
        <taxon>Pelagomonadaceae</taxon>
        <taxon>Chrysophaeum</taxon>
    </lineage>
</organism>
<evidence type="ECO:0000313" key="2">
    <source>
        <dbReference type="EMBL" id="KAJ8598654.1"/>
    </source>
</evidence>
<dbReference type="InterPro" id="IPR007474">
    <property type="entry name" value="ApaG_domain"/>
</dbReference>
<gene>
    <name evidence="2" type="ORF">CTAYLR_003053</name>
</gene>
<dbReference type="Proteomes" id="UP001230188">
    <property type="component" value="Unassembled WGS sequence"/>
</dbReference>
<dbReference type="SUPFAM" id="SSF110069">
    <property type="entry name" value="ApaG-like"/>
    <property type="match status" value="1"/>
</dbReference>
<accession>A0AAD7U7I2</accession>
<evidence type="ECO:0000259" key="1">
    <source>
        <dbReference type="PROSITE" id="PS51087"/>
    </source>
</evidence>
<proteinExistence type="predicted"/>
<feature type="domain" description="ApaG" evidence="1">
    <location>
        <begin position="116"/>
        <end position="239"/>
    </location>
</feature>
<comment type="caution">
    <text evidence="2">The sequence shown here is derived from an EMBL/GenBank/DDBJ whole genome shotgun (WGS) entry which is preliminary data.</text>
</comment>
<name>A0AAD7U7I2_9STRA</name>
<dbReference type="PANTHER" id="PTHR47191:SF2">
    <property type="entry name" value="OS05G0170800 PROTEIN"/>
    <property type="match status" value="1"/>
</dbReference>
<evidence type="ECO:0000313" key="3">
    <source>
        <dbReference type="Proteomes" id="UP001230188"/>
    </source>
</evidence>
<keyword evidence="3" id="KW-1185">Reference proteome</keyword>
<dbReference type="InterPro" id="IPR050718">
    <property type="entry name" value="ApaG-like"/>
</dbReference>
<dbReference type="EMBL" id="JAQMWT010000667">
    <property type="protein sequence ID" value="KAJ8598654.1"/>
    <property type="molecule type" value="Genomic_DNA"/>
</dbReference>
<protein>
    <recommendedName>
        <fullName evidence="1">ApaG domain-containing protein</fullName>
    </recommendedName>
</protein>
<dbReference type="PANTHER" id="PTHR47191">
    <property type="entry name" value="OS05G0170800 PROTEIN"/>
    <property type="match status" value="1"/>
</dbReference>
<sequence>MSDRVVIHALYRASLTAVKSLKGRPLPLQPSIKGSDWGKFQRLTEQQLDAERSAVFPWASASDASSFGVIEANALLRLVRRRFRDSTKDVDAAINDGFAALRNFGELFEQLETSSTATTNGVRVHAVSKFLGVSDESGTHVFAYRIRIANTDRNVQLRSRHWIIEDERGGSVVVPKGSPGVVGQTPRLVKGAQFEYVSGTELAAPRGFIKGSFEFVTDDGQTFDALVGPFSLVAPDRTH</sequence>
<dbReference type="InterPro" id="IPR036767">
    <property type="entry name" value="ApaG_sf"/>
</dbReference>
<dbReference type="Gene3D" id="2.60.40.1470">
    <property type="entry name" value="ApaG domain"/>
    <property type="match status" value="1"/>
</dbReference>
<dbReference type="AlphaFoldDB" id="A0AAD7U7I2"/>
<dbReference type="PROSITE" id="PS51087">
    <property type="entry name" value="APAG"/>
    <property type="match status" value="1"/>
</dbReference>
<reference evidence="2" key="1">
    <citation type="submission" date="2023-01" db="EMBL/GenBank/DDBJ databases">
        <title>Metagenome sequencing of chrysophaentin producing Chrysophaeum taylorii.</title>
        <authorList>
            <person name="Davison J."/>
            <person name="Bewley C."/>
        </authorList>
    </citation>
    <scope>NUCLEOTIDE SEQUENCE</scope>
    <source>
        <strain evidence="2">NIES-1699</strain>
    </source>
</reference>